<dbReference type="FunFam" id="3.40.50.300:FF:001320">
    <property type="entry name" value="Heme ABC transporter ATP-binding protein"/>
    <property type="match status" value="1"/>
</dbReference>
<dbReference type="GeneID" id="99685202"/>
<dbReference type="InterPro" id="IPR050611">
    <property type="entry name" value="ABCF"/>
</dbReference>
<dbReference type="GO" id="GO:0016887">
    <property type="term" value="F:ATP hydrolysis activity"/>
    <property type="evidence" value="ECO:0007669"/>
    <property type="project" value="InterPro"/>
</dbReference>
<sequence length="535" mass="58384">MTDPLLALDGVGFLLADGRPLFADLHETFDRRRTGLVGRNGIGKSVLGRLLAGELVPSSGRVRRQGRVFRLAQQLAPAPGATLAQLAGVHEALAALQRLEAGEGDEHDLARLADRWDLRQRLQAELAYAGLPALPPETPAATLSGGQAMRAALAGAWLADADFLIFDEPSNHLDREGRRALLAQLLRWRGGLLVISHDRELLETMESLVELSPLGLQRHGGGWSFYVERRDAQRAQAEAELERRKLERRQTAARLQREAERQQRRQSQARQERADGSQPRCVLDFRQERSEDSAGRMRQRHEAVRAELAGAVRVAASRVAADVAIVVPPLPPAVLPHEVLAFDGELPFVAAPLARLQLRLHGVARLAVCGPNGCGKSTLLQVLAGRLAPRAGRVERPVVQAWLDQRLAGFDGPGSALERIQDACRQRPEAELRTRLAQLGLGTATLATPCDALSGGERLKLALARALLADEPARLLLLDEPGNHLDVAALEALEAMLRSWRGALVVVSHDEAFLAALALDERLQATPEGWQRRPF</sequence>
<dbReference type="SMART" id="SM00382">
    <property type="entry name" value="AAA"/>
    <property type="match status" value="2"/>
</dbReference>
<evidence type="ECO:0000256" key="2">
    <source>
        <dbReference type="ARBA" id="ARBA00022737"/>
    </source>
</evidence>
<dbReference type="PANTHER" id="PTHR19211:SF6">
    <property type="entry name" value="BLL7188 PROTEIN"/>
    <property type="match status" value="1"/>
</dbReference>
<keyword evidence="2" id="KW-0677">Repeat</keyword>
<keyword evidence="4" id="KW-0067">ATP-binding</keyword>
<dbReference type="GO" id="GO:0005524">
    <property type="term" value="F:ATP binding"/>
    <property type="evidence" value="ECO:0007669"/>
    <property type="project" value="UniProtKB-KW"/>
</dbReference>
<feature type="domain" description="ABC transporter" evidence="6">
    <location>
        <begin position="6"/>
        <end position="239"/>
    </location>
</feature>
<proteinExistence type="predicted"/>
<dbReference type="RefSeq" id="WP_132644787.1">
    <property type="nucleotide sequence ID" value="NZ_CP181386.1"/>
</dbReference>
<accession>A0A4R2MA95</accession>
<evidence type="ECO:0000256" key="5">
    <source>
        <dbReference type="SAM" id="MobiDB-lite"/>
    </source>
</evidence>
<dbReference type="Proteomes" id="UP000295106">
    <property type="component" value="Unassembled WGS sequence"/>
</dbReference>
<feature type="compositionally biased region" description="Basic and acidic residues" evidence="5">
    <location>
        <begin position="248"/>
        <end position="263"/>
    </location>
</feature>
<dbReference type="OrthoDB" id="9762051at2"/>
<dbReference type="PROSITE" id="PS50893">
    <property type="entry name" value="ABC_TRANSPORTER_2"/>
    <property type="match status" value="2"/>
</dbReference>
<evidence type="ECO:0000256" key="3">
    <source>
        <dbReference type="ARBA" id="ARBA00022741"/>
    </source>
</evidence>
<dbReference type="Gene3D" id="3.40.50.300">
    <property type="entry name" value="P-loop containing nucleotide triphosphate hydrolases"/>
    <property type="match status" value="2"/>
</dbReference>
<keyword evidence="1" id="KW-0472">Membrane</keyword>
<evidence type="ECO:0000259" key="6">
    <source>
        <dbReference type="PROSITE" id="PS50893"/>
    </source>
</evidence>
<evidence type="ECO:0000313" key="8">
    <source>
        <dbReference type="Proteomes" id="UP000295106"/>
    </source>
</evidence>
<evidence type="ECO:0000313" key="7">
    <source>
        <dbReference type="EMBL" id="TCP04259.1"/>
    </source>
</evidence>
<dbReference type="SUPFAM" id="SSF52540">
    <property type="entry name" value="P-loop containing nucleoside triphosphate hydrolases"/>
    <property type="match status" value="2"/>
</dbReference>
<dbReference type="InterPro" id="IPR003439">
    <property type="entry name" value="ABC_transporter-like_ATP-bd"/>
</dbReference>
<dbReference type="PROSITE" id="PS00211">
    <property type="entry name" value="ABC_TRANSPORTER_1"/>
    <property type="match status" value="1"/>
</dbReference>
<feature type="region of interest" description="Disordered" evidence="5">
    <location>
        <begin position="248"/>
        <end position="298"/>
    </location>
</feature>
<evidence type="ECO:0000256" key="4">
    <source>
        <dbReference type="ARBA" id="ARBA00022840"/>
    </source>
</evidence>
<comment type="caution">
    <text evidence="7">The sequence shown here is derived from an EMBL/GenBank/DDBJ whole genome shotgun (WGS) entry which is preliminary data.</text>
</comment>
<gene>
    <name evidence="7" type="ORF">EV684_1029</name>
</gene>
<dbReference type="Pfam" id="PF00005">
    <property type="entry name" value="ABC_tran"/>
    <property type="match status" value="2"/>
</dbReference>
<protein>
    <submittedName>
        <fullName evidence="7">ATPase subunit of ABC transporter with duplicated ATPase domains</fullName>
    </submittedName>
</protein>
<evidence type="ECO:0000256" key="1">
    <source>
        <dbReference type="ARBA" id="ARBA00022475"/>
    </source>
</evidence>
<keyword evidence="1" id="KW-1003">Cell membrane</keyword>
<dbReference type="EMBL" id="SLXD01000002">
    <property type="protein sequence ID" value="TCP04259.1"/>
    <property type="molecule type" value="Genomic_DNA"/>
</dbReference>
<dbReference type="InterPro" id="IPR017871">
    <property type="entry name" value="ABC_transporter-like_CS"/>
</dbReference>
<feature type="domain" description="ABC transporter" evidence="6">
    <location>
        <begin position="335"/>
        <end position="535"/>
    </location>
</feature>
<reference evidence="7 8" key="1">
    <citation type="submission" date="2019-03" db="EMBL/GenBank/DDBJ databases">
        <title>Genomic Encyclopedia of Type Strains, Phase IV (KMG-IV): sequencing the most valuable type-strain genomes for metagenomic binning, comparative biology and taxonomic classification.</title>
        <authorList>
            <person name="Goeker M."/>
        </authorList>
    </citation>
    <scope>NUCLEOTIDE SEQUENCE [LARGE SCALE GENOMIC DNA]</scope>
    <source>
        <strain evidence="7 8">DSM 1709</strain>
    </source>
</reference>
<dbReference type="PANTHER" id="PTHR19211">
    <property type="entry name" value="ATP-BINDING TRANSPORT PROTEIN-RELATED"/>
    <property type="match status" value="1"/>
</dbReference>
<dbReference type="AlphaFoldDB" id="A0A4R2MA95"/>
<dbReference type="InterPro" id="IPR003593">
    <property type="entry name" value="AAA+_ATPase"/>
</dbReference>
<feature type="compositionally biased region" description="Basic and acidic residues" evidence="5">
    <location>
        <begin position="283"/>
        <end position="298"/>
    </location>
</feature>
<organism evidence="7 8">
    <name type="scientific">Rubrivivax gelatinosus</name>
    <name type="common">Rhodocyclus gelatinosus</name>
    <name type="synonym">Rhodopseudomonas gelatinosa</name>
    <dbReference type="NCBI Taxonomy" id="28068"/>
    <lineage>
        <taxon>Bacteria</taxon>
        <taxon>Pseudomonadati</taxon>
        <taxon>Pseudomonadota</taxon>
        <taxon>Betaproteobacteria</taxon>
        <taxon>Burkholderiales</taxon>
        <taxon>Sphaerotilaceae</taxon>
        <taxon>Rubrivivax</taxon>
    </lineage>
</organism>
<keyword evidence="3" id="KW-0547">Nucleotide-binding</keyword>
<dbReference type="InterPro" id="IPR027417">
    <property type="entry name" value="P-loop_NTPase"/>
</dbReference>
<name>A0A4R2MA95_RUBGE</name>